<sequence>MYDKDCTYTAPSRTPVPKKRRSDRNDDMTVSNMQGRLRQLESLVQQMSERLDVVEKRHEVEPPLQHDNVIGIARVIPLNVTRSEGDNTSPKALNLPPMDLVLPVVQIYLQDFNSILPLFHAGTLLRLTHDFYSVGPLQRDPIVWAAINVVLALARRHHLVTSHDIPSVAVCLSRAETVFSRLVLGDNIQLLNIQVLVGMVMLLQAAQDIKPALILITTTIRLAHEIRLHDQTYSTHLDAPQMRQRAYVFWLVYILDKDLSMRSKQASIQIDDDINLELPSQTVLQPTEDPSEIDGSDGTLGVMTTADGAVKMNYFTARIQLAAVEGAVYDYIYSTHSRKRSPEERAHALQSVASALEQWKASIPSEFTASAGSRRVALTMLRFLRALHSTSLTCTTLIYQAHAWDVEWVASVRRYGSQGIQPLLPPKWDVLVGEARDLLVVFGALGEFDRWNFW</sequence>
<dbReference type="GO" id="GO:0006351">
    <property type="term" value="P:DNA-templated transcription"/>
    <property type="evidence" value="ECO:0007669"/>
    <property type="project" value="InterPro"/>
</dbReference>
<dbReference type="Proteomes" id="UP000664132">
    <property type="component" value="Unassembled WGS sequence"/>
</dbReference>
<evidence type="ECO:0000313" key="5">
    <source>
        <dbReference type="EMBL" id="KAG4423542.1"/>
    </source>
</evidence>
<organism evidence="5 6">
    <name type="scientific">Cadophora malorum</name>
    <dbReference type="NCBI Taxonomy" id="108018"/>
    <lineage>
        <taxon>Eukaryota</taxon>
        <taxon>Fungi</taxon>
        <taxon>Dikarya</taxon>
        <taxon>Ascomycota</taxon>
        <taxon>Pezizomycotina</taxon>
        <taxon>Leotiomycetes</taxon>
        <taxon>Helotiales</taxon>
        <taxon>Ploettnerulaceae</taxon>
        <taxon>Cadophora</taxon>
    </lineage>
</organism>
<keyword evidence="6" id="KW-1185">Reference proteome</keyword>
<proteinExistence type="predicted"/>
<dbReference type="Pfam" id="PF04082">
    <property type="entry name" value="Fungal_trans"/>
    <property type="match status" value="1"/>
</dbReference>
<keyword evidence="2" id="KW-0175">Coiled coil</keyword>
<reference evidence="5" key="1">
    <citation type="submission" date="2021-02" db="EMBL/GenBank/DDBJ databases">
        <title>Genome sequence Cadophora malorum strain M34.</title>
        <authorList>
            <person name="Stefanovic E."/>
            <person name="Vu D."/>
            <person name="Scully C."/>
            <person name="Dijksterhuis J."/>
            <person name="Roader J."/>
            <person name="Houbraken J."/>
        </authorList>
    </citation>
    <scope>NUCLEOTIDE SEQUENCE</scope>
    <source>
        <strain evidence="5">M34</strain>
    </source>
</reference>
<dbReference type="EMBL" id="JAFJYH010000033">
    <property type="protein sequence ID" value="KAG4423542.1"/>
    <property type="molecule type" value="Genomic_DNA"/>
</dbReference>
<evidence type="ECO:0000313" key="6">
    <source>
        <dbReference type="Proteomes" id="UP000664132"/>
    </source>
</evidence>
<feature type="coiled-coil region" evidence="2">
    <location>
        <begin position="30"/>
        <end position="57"/>
    </location>
</feature>
<feature type="domain" description="Xylanolytic transcriptional activator regulatory" evidence="4">
    <location>
        <begin position="212"/>
        <end position="285"/>
    </location>
</feature>
<name>A0A8H7WEV4_9HELO</name>
<accession>A0A8H7WEV4</accession>
<dbReference type="CDD" id="cd12148">
    <property type="entry name" value="fungal_TF_MHR"/>
    <property type="match status" value="1"/>
</dbReference>
<dbReference type="InterPro" id="IPR007219">
    <property type="entry name" value="XnlR_reg_dom"/>
</dbReference>
<dbReference type="GO" id="GO:0008270">
    <property type="term" value="F:zinc ion binding"/>
    <property type="evidence" value="ECO:0007669"/>
    <property type="project" value="InterPro"/>
</dbReference>
<evidence type="ECO:0000259" key="4">
    <source>
        <dbReference type="SMART" id="SM00906"/>
    </source>
</evidence>
<gene>
    <name evidence="5" type="ORF">IFR04_003365</name>
</gene>
<protein>
    <recommendedName>
        <fullName evidence="4">Xylanolytic transcriptional activator regulatory domain-containing protein</fullName>
    </recommendedName>
</protein>
<dbReference type="PANTHER" id="PTHR46910:SF25">
    <property type="entry name" value="ABC-TRANSPORTER-REGULATING TRANSCRIPTION FACTOR"/>
    <property type="match status" value="1"/>
</dbReference>
<dbReference type="GO" id="GO:0003700">
    <property type="term" value="F:DNA-binding transcription factor activity"/>
    <property type="evidence" value="ECO:0007669"/>
    <property type="project" value="InterPro"/>
</dbReference>
<evidence type="ECO:0000256" key="3">
    <source>
        <dbReference type="SAM" id="MobiDB-lite"/>
    </source>
</evidence>
<dbReference type="SMART" id="SM00906">
    <property type="entry name" value="Fungal_trans"/>
    <property type="match status" value="1"/>
</dbReference>
<feature type="region of interest" description="Disordered" evidence="3">
    <location>
        <begin position="1"/>
        <end position="28"/>
    </location>
</feature>
<keyword evidence="1" id="KW-0539">Nucleus</keyword>
<evidence type="ECO:0000256" key="1">
    <source>
        <dbReference type="ARBA" id="ARBA00023242"/>
    </source>
</evidence>
<evidence type="ECO:0000256" key="2">
    <source>
        <dbReference type="SAM" id="Coils"/>
    </source>
</evidence>
<dbReference type="OrthoDB" id="2123952at2759"/>
<dbReference type="PANTHER" id="PTHR46910">
    <property type="entry name" value="TRANSCRIPTION FACTOR PDR1"/>
    <property type="match status" value="1"/>
</dbReference>
<dbReference type="InterPro" id="IPR050987">
    <property type="entry name" value="AtrR-like"/>
</dbReference>
<comment type="caution">
    <text evidence="5">The sequence shown here is derived from an EMBL/GenBank/DDBJ whole genome shotgun (WGS) entry which is preliminary data.</text>
</comment>
<dbReference type="GO" id="GO:0003677">
    <property type="term" value="F:DNA binding"/>
    <property type="evidence" value="ECO:0007669"/>
    <property type="project" value="InterPro"/>
</dbReference>
<dbReference type="AlphaFoldDB" id="A0A8H7WEV4"/>